<evidence type="ECO:0000256" key="1">
    <source>
        <dbReference type="SAM" id="MobiDB-lite"/>
    </source>
</evidence>
<protein>
    <recommendedName>
        <fullName evidence="5">Esterase</fullName>
    </recommendedName>
</protein>
<evidence type="ECO:0008006" key="5">
    <source>
        <dbReference type="Google" id="ProtNLM"/>
    </source>
</evidence>
<feature type="transmembrane region" description="Helical" evidence="2">
    <location>
        <begin position="6"/>
        <end position="27"/>
    </location>
</feature>
<dbReference type="AlphaFoldDB" id="A0A919MPG6"/>
<dbReference type="GO" id="GO:0016747">
    <property type="term" value="F:acyltransferase activity, transferring groups other than amino-acyl groups"/>
    <property type="evidence" value="ECO:0007669"/>
    <property type="project" value="TreeGrafter"/>
</dbReference>
<organism evidence="3 4">
    <name type="scientific">Paractinoplanes ferrugineus</name>
    <dbReference type="NCBI Taxonomy" id="113564"/>
    <lineage>
        <taxon>Bacteria</taxon>
        <taxon>Bacillati</taxon>
        <taxon>Actinomycetota</taxon>
        <taxon>Actinomycetes</taxon>
        <taxon>Micromonosporales</taxon>
        <taxon>Micromonosporaceae</taxon>
        <taxon>Paractinoplanes</taxon>
    </lineage>
</organism>
<comment type="caution">
    <text evidence="3">The sequence shown here is derived from an EMBL/GenBank/DDBJ whole genome shotgun (WGS) entry which is preliminary data.</text>
</comment>
<accession>A0A919MPG6</accession>
<dbReference type="Proteomes" id="UP000598174">
    <property type="component" value="Unassembled WGS sequence"/>
</dbReference>
<gene>
    <name evidence="3" type="ORF">Afe05nite_71270</name>
</gene>
<feature type="region of interest" description="Disordered" evidence="1">
    <location>
        <begin position="340"/>
        <end position="381"/>
    </location>
</feature>
<evidence type="ECO:0000313" key="4">
    <source>
        <dbReference type="Proteomes" id="UP000598174"/>
    </source>
</evidence>
<keyword evidence="2" id="KW-1133">Transmembrane helix</keyword>
<evidence type="ECO:0000256" key="2">
    <source>
        <dbReference type="SAM" id="Phobius"/>
    </source>
</evidence>
<dbReference type="PANTHER" id="PTHR48098:SF1">
    <property type="entry name" value="DIACYLGLYCEROL ACYLTRANSFERASE_MYCOLYLTRANSFERASE AG85A"/>
    <property type="match status" value="1"/>
</dbReference>
<dbReference type="InterPro" id="IPR000801">
    <property type="entry name" value="Esterase-like"/>
</dbReference>
<keyword evidence="2" id="KW-0472">Membrane</keyword>
<evidence type="ECO:0000313" key="3">
    <source>
        <dbReference type="EMBL" id="GIE15287.1"/>
    </source>
</evidence>
<reference evidence="3" key="1">
    <citation type="submission" date="2021-01" db="EMBL/GenBank/DDBJ databases">
        <title>Whole genome shotgun sequence of Actinoplanes ferrugineus NBRC 15555.</title>
        <authorList>
            <person name="Komaki H."/>
            <person name="Tamura T."/>
        </authorList>
    </citation>
    <scope>NUCLEOTIDE SEQUENCE</scope>
    <source>
        <strain evidence="3">NBRC 15555</strain>
    </source>
</reference>
<feature type="transmembrane region" description="Helical" evidence="2">
    <location>
        <begin position="36"/>
        <end position="58"/>
    </location>
</feature>
<keyword evidence="2" id="KW-0812">Transmembrane</keyword>
<dbReference type="Pfam" id="PF00756">
    <property type="entry name" value="Esterase"/>
    <property type="match status" value="1"/>
</dbReference>
<keyword evidence="4" id="KW-1185">Reference proteome</keyword>
<name>A0A919MPG6_9ACTN</name>
<dbReference type="PANTHER" id="PTHR48098">
    <property type="entry name" value="ENTEROCHELIN ESTERASE-RELATED"/>
    <property type="match status" value="1"/>
</dbReference>
<feature type="compositionally biased region" description="Low complexity" evidence="1">
    <location>
        <begin position="345"/>
        <end position="358"/>
    </location>
</feature>
<dbReference type="Gene3D" id="3.40.50.1820">
    <property type="entry name" value="alpha/beta hydrolase"/>
    <property type="match status" value="1"/>
</dbReference>
<dbReference type="InterPro" id="IPR029058">
    <property type="entry name" value="AB_hydrolase_fold"/>
</dbReference>
<dbReference type="RefSeq" id="WP_203821658.1">
    <property type="nucleotide sequence ID" value="NZ_BAAABP010000080.1"/>
</dbReference>
<proteinExistence type="predicted"/>
<dbReference type="InterPro" id="IPR050583">
    <property type="entry name" value="Mycobacterial_A85_antigen"/>
</dbReference>
<sequence>MAPDSLGAELVALAAAVVAAIAVGLLWNRLRGWRGGLLRSVTVLACVVTSVAVAAVWVNRQVDFWPTWSGTHPKVAEAGESAPATGPGAGRVLTVTVTGAASKLTMPMYVYLPPGYDPAGPLRYPTIEALHGYPGVPAQWLNALAAPKILDEEIAAGRMAPAVVLFPYQSPRPLKLDTECTNLVGSAQSETFLTQDVPAYALSHFRVRPDQSAWSLIGFSAGAYCATQLLLRHPDRYAAAASLSGYVDPGIHVGDGSEHTSYNVVWRLQHLPVPAVALYLACARSDPTALNATTAIAKAGRSPLSVTTAYINGGGHSSQTWKAMEAPAFDWLSSWLGQPIEDHGATPTPTAALTPTPARSSGPPVRPSGHPSAVHPSGKPR</sequence>
<dbReference type="SUPFAM" id="SSF53474">
    <property type="entry name" value="alpha/beta-Hydrolases"/>
    <property type="match status" value="1"/>
</dbReference>
<dbReference type="EMBL" id="BOMM01000064">
    <property type="protein sequence ID" value="GIE15287.1"/>
    <property type="molecule type" value="Genomic_DNA"/>
</dbReference>